<evidence type="ECO:0000256" key="13">
    <source>
        <dbReference type="ARBA" id="ARBA00023145"/>
    </source>
</evidence>
<dbReference type="FunFam" id="3.40.50.200:FF:000015">
    <property type="entry name" value="Tripeptidyl peptidase A"/>
    <property type="match status" value="1"/>
</dbReference>
<dbReference type="OrthoDB" id="409122at2759"/>
<reference evidence="19 20" key="2">
    <citation type="journal article" date="2012" name="PLoS Pathog.">
        <title>Diverse lifestyles and strategies of plant pathogenesis encoded in the genomes of eighteen Dothideomycetes fungi.</title>
        <authorList>
            <person name="Ohm R.A."/>
            <person name="Feau N."/>
            <person name="Henrissat B."/>
            <person name="Schoch C.L."/>
            <person name="Horwitz B.A."/>
            <person name="Barry K.W."/>
            <person name="Condon B.J."/>
            <person name="Copeland A.C."/>
            <person name="Dhillon B."/>
            <person name="Glaser F."/>
            <person name="Hesse C.N."/>
            <person name="Kosti I."/>
            <person name="LaButti K."/>
            <person name="Lindquist E.A."/>
            <person name="Lucas S."/>
            <person name="Salamov A.A."/>
            <person name="Bradshaw R.E."/>
            <person name="Ciuffetti L."/>
            <person name="Hamelin R.C."/>
            <person name="Kema G.H.J."/>
            <person name="Lawrence C."/>
            <person name="Scott J.A."/>
            <person name="Spatafora J.W."/>
            <person name="Turgeon B.G."/>
            <person name="de Wit P.J.G.M."/>
            <person name="Zhong S."/>
            <person name="Goodwin S.B."/>
            <person name="Grigoriev I.V."/>
        </authorList>
    </citation>
    <scope>NUCLEOTIDE SEQUENCE [LARGE SCALE GENOMIC DNA]</scope>
    <source>
        <strain evidence="20">NZE10 / CBS 128990</strain>
    </source>
</reference>
<dbReference type="Gene3D" id="3.40.50.200">
    <property type="entry name" value="Peptidase S8/S53 domain"/>
    <property type="match status" value="1"/>
</dbReference>
<feature type="binding site" evidence="15">
    <location>
        <position position="618"/>
    </location>
    <ligand>
        <name>Ca(2+)</name>
        <dbReference type="ChEBI" id="CHEBI:29108"/>
    </ligand>
</feature>
<gene>
    <name evidence="19" type="ORF">DOTSEDRAFT_68978</name>
</gene>
<keyword evidence="9 15" id="KW-0378">Hydrolase</keyword>
<dbReference type="PANTHER" id="PTHR14218:SF19">
    <property type="entry name" value="SERINE PROTEASE AORO, PUTATIVE (AFU_ORTHOLOGUE AFUA_6G10250)-RELATED"/>
    <property type="match status" value="1"/>
</dbReference>
<dbReference type="Proteomes" id="UP000016933">
    <property type="component" value="Unassembled WGS sequence"/>
</dbReference>
<evidence type="ECO:0000313" key="20">
    <source>
        <dbReference type="Proteomes" id="UP000016933"/>
    </source>
</evidence>
<dbReference type="EC" id="3.4.14.10" evidence="4"/>
<dbReference type="GO" id="GO:0046872">
    <property type="term" value="F:metal ion binding"/>
    <property type="evidence" value="ECO:0007669"/>
    <property type="project" value="UniProtKB-UniRule"/>
</dbReference>
<keyword evidence="10 15" id="KW-0720">Serine protease</keyword>
<evidence type="ECO:0000256" key="4">
    <source>
        <dbReference type="ARBA" id="ARBA00012462"/>
    </source>
</evidence>
<evidence type="ECO:0000256" key="12">
    <source>
        <dbReference type="ARBA" id="ARBA00023026"/>
    </source>
</evidence>
<keyword evidence="6 15" id="KW-0645">Protease</keyword>
<dbReference type="GO" id="GO:0004252">
    <property type="term" value="F:serine-type endopeptidase activity"/>
    <property type="evidence" value="ECO:0007669"/>
    <property type="project" value="UniProtKB-UniRule"/>
</dbReference>
<dbReference type="PANTHER" id="PTHR14218">
    <property type="entry name" value="PROTEASE S8 TRIPEPTIDYL PEPTIDASE I CLN2"/>
    <property type="match status" value="1"/>
</dbReference>
<feature type="binding site" evidence="15">
    <location>
        <position position="619"/>
    </location>
    <ligand>
        <name>Ca(2+)</name>
        <dbReference type="ChEBI" id="CHEBI:29108"/>
    </ligand>
</feature>
<dbReference type="SUPFAM" id="SSF52743">
    <property type="entry name" value="Subtilisin-like"/>
    <property type="match status" value="1"/>
</dbReference>
<comment type="cofactor">
    <cofactor evidence="15">
        <name>Ca(2+)</name>
        <dbReference type="ChEBI" id="CHEBI:29108"/>
    </cofactor>
    <text evidence="15">Binds 1 Ca(2+) ion per subunit.</text>
</comment>
<dbReference type="CDD" id="cd04056">
    <property type="entry name" value="Peptidases_S53"/>
    <property type="match status" value="1"/>
</dbReference>
<dbReference type="SUPFAM" id="SSF54897">
    <property type="entry name" value="Protease propeptides/inhibitors"/>
    <property type="match status" value="1"/>
</dbReference>
<keyword evidence="7 15" id="KW-0479">Metal-binding</keyword>
<evidence type="ECO:0000256" key="15">
    <source>
        <dbReference type="PROSITE-ProRule" id="PRU01032"/>
    </source>
</evidence>
<comment type="function">
    <text evidence="2">Secreted tripeptidyl-peptidase which degrades proteins at acidic pHs and is involved in virulence.</text>
</comment>
<comment type="catalytic activity">
    <reaction evidence="1">
        <text>Release of an N-terminal tripeptide from a polypeptide.</text>
        <dbReference type="EC" id="3.4.14.10"/>
    </reaction>
</comment>
<feature type="active site" description="Charge relay system" evidence="15">
    <location>
        <position position="577"/>
    </location>
</feature>
<accession>N1Q597</accession>
<feature type="active site" description="Charge relay system" evidence="15">
    <location>
        <position position="314"/>
    </location>
</feature>
<proteinExistence type="predicted"/>
<feature type="signal peptide" evidence="17">
    <location>
        <begin position="1"/>
        <end position="18"/>
    </location>
</feature>
<evidence type="ECO:0000256" key="16">
    <source>
        <dbReference type="SAM" id="MobiDB-lite"/>
    </source>
</evidence>
<feature type="active site" description="Charge relay system" evidence="15">
    <location>
        <position position="318"/>
    </location>
</feature>
<evidence type="ECO:0000256" key="14">
    <source>
        <dbReference type="ARBA" id="ARBA00023180"/>
    </source>
</evidence>
<dbReference type="EMBL" id="KB446535">
    <property type="protein sequence ID" value="EME50290.1"/>
    <property type="molecule type" value="Genomic_DNA"/>
</dbReference>
<keyword evidence="11 15" id="KW-0106">Calcium</keyword>
<dbReference type="AlphaFoldDB" id="N1Q597"/>
<keyword evidence="13" id="KW-0865">Zymogen</keyword>
<keyword evidence="20" id="KW-1185">Reference proteome</keyword>
<dbReference type="InterPro" id="IPR050819">
    <property type="entry name" value="Tripeptidyl-peptidase_I"/>
</dbReference>
<evidence type="ECO:0000256" key="2">
    <source>
        <dbReference type="ARBA" id="ARBA00002451"/>
    </source>
</evidence>
<dbReference type="InterPro" id="IPR036852">
    <property type="entry name" value="Peptidase_S8/S53_dom_sf"/>
</dbReference>
<evidence type="ECO:0000256" key="9">
    <source>
        <dbReference type="ARBA" id="ARBA00022801"/>
    </source>
</evidence>
<feature type="binding site" evidence="15">
    <location>
        <position position="639"/>
    </location>
    <ligand>
        <name>Ca(2+)</name>
        <dbReference type="ChEBI" id="CHEBI:29108"/>
    </ligand>
</feature>
<evidence type="ECO:0000256" key="1">
    <source>
        <dbReference type="ARBA" id="ARBA00001910"/>
    </source>
</evidence>
<dbReference type="InterPro" id="IPR030400">
    <property type="entry name" value="Sedolisin_dom"/>
</dbReference>
<dbReference type="GO" id="GO:0005576">
    <property type="term" value="C:extracellular region"/>
    <property type="evidence" value="ECO:0007669"/>
    <property type="project" value="UniProtKB-SubCell"/>
</dbReference>
<dbReference type="InterPro" id="IPR015366">
    <property type="entry name" value="S53_propep"/>
</dbReference>
<protein>
    <recommendedName>
        <fullName evidence="4">tripeptidyl-peptidase II</fullName>
        <ecNumber evidence="4">3.4.14.10</ecNumber>
    </recommendedName>
</protein>
<reference evidence="20" key="1">
    <citation type="journal article" date="2012" name="PLoS Genet.">
        <title>The genomes of the fungal plant pathogens Cladosporium fulvum and Dothistroma septosporum reveal adaptation to different hosts and lifestyles but also signatures of common ancestry.</title>
        <authorList>
            <person name="de Wit P.J.G.M."/>
            <person name="van der Burgt A."/>
            <person name="Oekmen B."/>
            <person name="Stergiopoulos I."/>
            <person name="Abd-Elsalam K.A."/>
            <person name="Aerts A.L."/>
            <person name="Bahkali A.H."/>
            <person name="Beenen H.G."/>
            <person name="Chettri P."/>
            <person name="Cox M.P."/>
            <person name="Datema E."/>
            <person name="de Vries R.P."/>
            <person name="Dhillon B."/>
            <person name="Ganley A.R."/>
            <person name="Griffiths S.A."/>
            <person name="Guo Y."/>
            <person name="Hamelin R.C."/>
            <person name="Henrissat B."/>
            <person name="Kabir M.S."/>
            <person name="Jashni M.K."/>
            <person name="Kema G."/>
            <person name="Klaubauf S."/>
            <person name="Lapidus A."/>
            <person name="Levasseur A."/>
            <person name="Lindquist E."/>
            <person name="Mehrabi R."/>
            <person name="Ohm R.A."/>
            <person name="Owen T.J."/>
            <person name="Salamov A."/>
            <person name="Schwelm A."/>
            <person name="Schijlen E."/>
            <person name="Sun H."/>
            <person name="van den Burg H.A."/>
            <person name="van Ham R.C.H.J."/>
            <person name="Zhang S."/>
            <person name="Goodwin S.B."/>
            <person name="Grigoriev I.V."/>
            <person name="Collemare J."/>
            <person name="Bradshaw R.E."/>
        </authorList>
    </citation>
    <scope>NUCLEOTIDE SEQUENCE [LARGE SCALE GENOMIC DNA]</scope>
    <source>
        <strain evidence="20">NZE10 / CBS 128990</strain>
    </source>
</reference>
<dbReference type="SMART" id="SM00944">
    <property type="entry name" value="Pro-kuma_activ"/>
    <property type="match status" value="1"/>
</dbReference>
<feature type="region of interest" description="Disordered" evidence="16">
    <location>
        <begin position="190"/>
        <end position="214"/>
    </location>
</feature>
<dbReference type="Pfam" id="PF09286">
    <property type="entry name" value="Pro-kuma_activ"/>
    <property type="match status" value="1"/>
</dbReference>
<evidence type="ECO:0000256" key="6">
    <source>
        <dbReference type="ARBA" id="ARBA00022670"/>
    </source>
</evidence>
<evidence type="ECO:0000256" key="10">
    <source>
        <dbReference type="ARBA" id="ARBA00022825"/>
    </source>
</evidence>
<dbReference type="PROSITE" id="PS51695">
    <property type="entry name" value="SEDOLISIN"/>
    <property type="match status" value="1"/>
</dbReference>
<evidence type="ECO:0000256" key="3">
    <source>
        <dbReference type="ARBA" id="ARBA00004239"/>
    </source>
</evidence>
<keyword evidence="12" id="KW-0843">Virulence</keyword>
<evidence type="ECO:0000256" key="5">
    <source>
        <dbReference type="ARBA" id="ARBA00022525"/>
    </source>
</evidence>
<dbReference type="GO" id="GO:0006508">
    <property type="term" value="P:proteolysis"/>
    <property type="evidence" value="ECO:0007669"/>
    <property type="project" value="UniProtKB-KW"/>
</dbReference>
<keyword evidence="14" id="KW-0325">Glycoprotein</keyword>
<evidence type="ECO:0000256" key="7">
    <source>
        <dbReference type="ARBA" id="ARBA00022723"/>
    </source>
</evidence>
<organism evidence="19 20">
    <name type="scientific">Dothistroma septosporum (strain NZE10 / CBS 128990)</name>
    <name type="common">Red band needle blight fungus</name>
    <name type="synonym">Mycosphaerella pini</name>
    <dbReference type="NCBI Taxonomy" id="675120"/>
    <lineage>
        <taxon>Eukaryota</taxon>
        <taxon>Fungi</taxon>
        <taxon>Dikarya</taxon>
        <taxon>Ascomycota</taxon>
        <taxon>Pezizomycotina</taxon>
        <taxon>Dothideomycetes</taxon>
        <taxon>Dothideomycetidae</taxon>
        <taxon>Mycosphaerellales</taxon>
        <taxon>Mycosphaerellaceae</taxon>
        <taxon>Dothistroma</taxon>
    </lineage>
</organism>
<dbReference type="GO" id="GO:0008240">
    <property type="term" value="F:tripeptidyl-peptidase activity"/>
    <property type="evidence" value="ECO:0007669"/>
    <property type="project" value="UniProtKB-EC"/>
</dbReference>
<keyword evidence="8 17" id="KW-0732">Signal</keyword>
<dbReference type="HOGENOM" id="CLU_013783_4_0_1"/>
<evidence type="ECO:0000256" key="17">
    <source>
        <dbReference type="SAM" id="SignalP"/>
    </source>
</evidence>
<evidence type="ECO:0000259" key="18">
    <source>
        <dbReference type="PROSITE" id="PS51695"/>
    </source>
</evidence>
<dbReference type="eggNOG" id="ENOG502QZ4I">
    <property type="taxonomic scope" value="Eukaryota"/>
</dbReference>
<evidence type="ECO:0000256" key="8">
    <source>
        <dbReference type="ARBA" id="ARBA00022729"/>
    </source>
</evidence>
<name>N1Q597_DOTSN</name>
<feature type="chain" id="PRO_5004109582" description="tripeptidyl-peptidase II" evidence="17">
    <location>
        <begin position="19"/>
        <end position="660"/>
    </location>
</feature>
<dbReference type="CDD" id="cd11377">
    <property type="entry name" value="Pro-peptidase_S53"/>
    <property type="match status" value="1"/>
</dbReference>
<keyword evidence="5" id="KW-0964">Secreted</keyword>
<sequence length="660" mass="71554">MWVKTVFAAGVLATYCSASPVAAPHVVHEKRNFLPHGWVKRYEVDGSAELPMRIALTQSNLHQGYDWLMEVSHPESETFGKHWTAEDVANTFAPSKDDSDAVKAWLASAGIDGDRVGKSQSLGWLEFTATVNQAEDLLKTKYHVYEHDETGRPHVACEEYSVPATLKDKIDFVYPTLHFDAKLKVREGSADSIAKREVKPGQSKTPGKPGSGSLPKWNHRFLPHSDIITQLQNCDTQITPWCLRVLYKFPPGFTANPKNSYGIVEYTPQAYVPSDLDLFFNNFSTKQVGQRPTLDSIDGGYAQQNLTGFDYNGESNLDLEYAMTLVYPQKTTLYQVGDTVEGGSFNDFLDAIDGSYCSYEGGDDPTQDAIYPDPYCNGTGAPDCYTGPKNCGGFAATKVISTSYSYNEHDLTPAYEQRQCNEYMKLGLMGVSILYSSGDYGVAGNEGQCINGAGADAPYNNGTGGRFNPSFPGTCPYVTSVGATQVIPGTNILSSRTQPERACETIIYSGGGFSNVFPLPSYQSSAVKKWFSQNPVAYSSSQFNNSQQTRGFPDISANGANYVVAIDGQWALVFGTSASSPTLGSVLTLINEARFNVGKGSIGFVNPTAYAHPEVFNDVTQGGNQGCGTAGFQATAGWDPVTGLGTPNYPKMLALWLGLP</sequence>
<feature type="domain" description="Peptidase S53" evidence="18">
    <location>
        <begin position="237"/>
        <end position="659"/>
    </location>
</feature>
<feature type="compositionally biased region" description="Basic and acidic residues" evidence="16">
    <location>
        <begin position="190"/>
        <end position="199"/>
    </location>
</feature>
<dbReference type="STRING" id="675120.N1Q597"/>
<comment type="subcellular location">
    <subcellularLocation>
        <location evidence="3">Secreted</location>
        <location evidence="3">Extracellular space</location>
    </subcellularLocation>
</comment>
<evidence type="ECO:0000313" key="19">
    <source>
        <dbReference type="EMBL" id="EME50290.1"/>
    </source>
</evidence>
<dbReference type="MEROPS" id="S53.007"/>
<feature type="binding site" evidence="15">
    <location>
        <position position="637"/>
    </location>
    <ligand>
        <name>Ca(2+)</name>
        <dbReference type="ChEBI" id="CHEBI:29108"/>
    </ligand>
</feature>
<dbReference type="OMA" id="EQITPIC"/>
<evidence type="ECO:0000256" key="11">
    <source>
        <dbReference type="ARBA" id="ARBA00022837"/>
    </source>
</evidence>